<feature type="domain" description="Sulfatase N-terminal" evidence="9">
    <location>
        <begin position="24"/>
        <end position="340"/>
    </location>
</feature>
<keyword evidence="11" id="KW-1185">Reference proteome</keyword>
<gene>
    <name evidence="10" type="ORF">GCM10011339_12590</name>
</gene>
<evidence type="ECO:0000256" key="2">
    <source>
        <dbReference type="ARBA" id="ARBA00008779"/>
    </source>
</evidence>
<keyword evidence="3" id="KW-0479">Metal-binding</keyword>
<evidence type="ECO:0000256" key="8">
    <source>
        <dbReference type="SAM" id="SignalP"/>
    </source>
</evidence>
<reference evidence="11" key="1">
    <citation type="journal article" date="2019" name="Int. J. Syst. Evol. Microbiol.">
        <title>The Global Catalogue of Microorganisms (GCM) 10K type strain sequencing project: providing services to taxonomists for standard genome sequencing and annotation.</title>
        <authorList>
            <consortium name="The Broad Institute Genomics Platform"/>
            <consortium name="The Broad Institute Genome Sequencing Center for Infectious Disease"/>
            <person name="Wu L."/>
            <person name="Ma J."/>
        </authorList>
    </citation>
    <scope>NUCLEOTIDE SEQUENCE [LARGE SCALE GENOMIC DNA]</scope>
    <source>
        <strain evidence="11">CGMCC 1.15407</strain>
    </source>
</reference>
<organism evidence="10 11">
    <name type="scientific">Echinicola rosea</name>
    <dbReference type="NCBI Taxonomy" id="1807691"/>
    <lineage>
        <taxon>Bacteria</taxon>
        <taxon>Pseudomonadati</taxon>
        <taxon>Bacteroidota</taxon>
        <taxon>Cytophagia</taxon>
        <taxon>Cytophagales</taxon>
        <taxon>Cyclobacteriaceae</taxon>
        <taxon>Echinicola</taxon>
    </lineage>
</organism>
<keyword evidence="6" id="KW-0106">Calcium</keyword>
<proteinExistence type="inferred from homology"/>
<feature type="signal peptide" evidence="8">
    <location>
        <begin position="1"/>
        <end position="19"/>
    </location>
</feature>
<evidence type="ECO:0000256" key="4">
    <source>
        <dbReference type="ARBA" id="ARBA00022729"/>
    </source>
</evidence>
<evidence type="ECO:0000256" key="6">
    <source>
        <dbReference type="ARBA" id="ARBA00022837"/>
    </source>
</evidence>
<name>A0ABQ1USE4_9BACT</name>
<dbReference type="SUPFAM" id="SSF53649">
    <property type="entry name" value="Alkaline phosphatase-like"/>
    <property type="match status" value="1"/>
</dbReference>
<dbReference type="PANTHER" id="PTHR42693:SF42">
    <property type="entry name" value="ARYLSULFATASE G"/>
    <property type="match status" value="1"/>
</dbReference>
<comment type="similarity">
    <text evidence="2">Belongs to the sulfatase family.</text>
</comment>
<evidence type="ECO:0000256" key="7">
    <source>
        <dbReference type="SAM" id="MobiDB-lite"/>
    </source>
</evidence>
<dbReference type="CDD" id="cd16144">
    <property type="entry name" value="ARS_like"/>
    <property type="match status" value="1"/>
</dbReference>
<keyword evidence="4 8" id="KW-0732">Signal</keyword>
<feature type="chain" id="PRO_5045904244" evidence="8">
    <location>
        <begin position="20"/>
        <end position="479"/>
    </location>
</feature>
<evidence type="ECO:0000313" key="11">
    <source>
        <dbReference type="Proteomes" id="UP000647339"/>
    </source>
</evidence>
<dbReference type="Gene3D" id="3.40.720.10">
    <property type="entry name" value="Alkaline Phosphatase, subunit A"/>
    <property type="match status" value="1"/>
</dbReference>
<feature type="region of interest" description="Disordered" evidence="7">
    <location>
        <begin position="158"/>
        <end position="183"/>
    </location>
</feature>
<keyword evidence="5" id="KW-0378">Hydrolase</keyword>
<dbReference type="InterPro" id="IPR017850">
    <property type="entry name" value="Alkaline_phosphatase_core_sf"/>
</dbReference>
<dbReference type="InterPro" id="IPR050738">
    <property type="entry name" value="Sulfatase"/>
</dbReference>
<evidence type="ECO:0000256" key="1">
    <source>
        <dbReference type="ARBA" id="ARBA00001913"/>
    </source>
</evidence>
<dbReference type="Gene3D" id="3.30.1120.10">
    <property type="match status" value="1"/>
</dbReference>
<protein>
    <submittedName>
        <fullName evidence="10">Sulfatase</fullName>
    </submittedName>
</protein>
<comment type="caution">
    <text evidence="10">The sequence shown here is derived from an EMBL/GenBank/DDBJ whole genome shotgun (WGS) entry which is preliminary data.</text>
</comment>
<dbReference type="PANTHER" id="PTHR42693">
    <property type="entry name" value="ARYLSULFATASE FAMILY MEMBER"/>
    <property type="match status" value="1"/>
</dbReference>
<dbReference type="InterPro" id="IPR000917">
    <property type="entry name" value="Sulfatase_N"/>
</dbReference>
<dbReference type="Pfam" id="PF00884">
    <property type="entry name" value="Sulfatase"/>
    <property type="match status" value="1"/>
</dbReference>
<evidence type="ECO:0000256" key="3">
    <source>
        <dbReference type="ARBA" id="ARBA00022723"/>
    </source>
</evidence>
<comment type="cofactor">
    <cofactor evidence="1">
        <name>Ca(2+)</name>
        <dbReference type="ChEBI" id="CHEBI:29108"/>
    </cofactor>
</comment>
<evidence type="ECO:0000259" key="9">
    <source>
        <dbReference type="Pfam" id="PF00884"/>
    </source>
</evidence>
<sequence>MNLLGAGMLMLLMMSGLRAQTRSPNVILILVDDQGWGTTSVQMEAALASSKSDYFHTPNLENLARGSMVFSNGYAAHPNCSPSRASVLTGKSPAQLNFTDIIDRDTGPLYEGNFLIPPQHVNELSSSDFTIAEWIKKFKPEYRAAHFGKWHLGNGGPAHHGFDGGDGPTTNAEGEHNPASNPKRIYSTTEKAINWMEQQVTADKPFYLQISHYAVHLSMEASPTAEATVEDWEKGERHDHAKFAAMSWDLDKAVGQLLDKIGDLGIEKDTYVIYTSDNGTYPTTNPANINGPLHGWKASLWEGGTRVPFMVKGPGIAAGRSDTQVVGYDLFPTICDWLGIQELPHGSEGGSLVSLLNGQSSPVVRPNDYLVFHFPHYQLQKGSHPASSIYWEGYKMIKFYETGELRLYDLTNDLGEERNISYIYPDVLRKMNGMMEEYLDKVHGKVPALNAQYMEDKDPGRQFKDRKLSIMQEPYFILK</sequence>
<evidence type="ECO:0000313" key="10">
    <source>
        <dbReference type="EMBL" id="GGF25959.1"/>
    </source>
</evidence>
<evidence type="ECO:0000256" key="5">
    <source>
        <dbReference type="ARBA" id="ARBA00022801"/>
    </source>
</evidence>
<dbReference type="Proteomes" id="UP000647339">
    <property type="component" value="Unassembled WGS sequence"/>
</dbReference>
<accession>A0ABQ1USE4</accession>
<dbReference type="EMBL" id="BMIU01000005">
    <property type="protein sequence ID" value="GGF25959.1"/>
    <property type="molecule type" value="Genomic_DNA"/>
</dbReference>